<organism evidence="3 4">
    <name type="scientific">Protopolystoma xenopodis</name>
    <dbReference type="NCBI Taxonomy" id="117903"/>
    <lineage>
        <taxon>Eukaryota</taxon>
        <taxon>Metazoa</taxon>
        <taxon>Spiralia</taxon>
        <taxon>Lophotrochozoa</taxon>
        <taxon>Platyhelminthes</taxon>
        <taxon>Monogenea</taxon>
        <taxon>Polyopisthocotylea</taxon>
        <taxon>Polystomatidea</taxon>
        <taxon>Polystomatidae</taxon>
        <taxon>Protopolystoma</taxon>
    </lineage>
</organism>
<feature type="domain" description="Rap-GAP" evidence="2">
    <location>
        <begin position="201"/>
        <end position="313"/>
    </location>
</feature>
<evidence type="ECO:0000256" key="1">
    <source>
        <dbReference type="ARBA" id="ARBA00022468"/>
    </source>
</evidence>
<dbReference type="GO" id="GO:0005096">
    <property type="term" value="F:GTPase activator activity"/>
    <property type="evidence" value="ECO:0007669"/>
    <property type="project" value="UniProtKB-KW"/>
</dbReference>
<dbReference type="Proteomes" id="UP000784294">
    <property type="component" value="Unassembled WGS sequence"/>
</dbReference>
<gene>
    <name evidence="3" type="ORF">PXEA_LOCUS31517</name>
</gene>
<dbReference type="Gene3D" id="3.40.50.11210">
    <property type="entry name" value="Rap/Ran-GAP"/>
    <property type="match status" value="1"/>
</dbReference>
<sequence length="313" mass="34380">MRELTAYSPECPVLWGPGPVMVDESGPLPSLIQSVHSVQSPPPPNSRPLDFTRAVLSHDIGGDIGRLNDSTLEPSIAPPPPPRPYMISSPLAHQLAAKAEEDPASSLEAITKDQLAAQCLVELQHLTSPKRQATERLDLRLAHMNQQPESLGQLAASPVAGFALCRQLTNQLGYLAWEQRPSLELVRRSAGLVRELKHLDKLGAYVNEFRETHKIAVIYVATGQEDKQTILSNQSASLEFENFVAGLGWEVDLATHTGFLGGLERSGRTGRTAPYYATSTLEVIFHVSTRMPSDTEEDLKVTTYFAIPLFLHF</sequence>
<keyword evidence="4" id="KW-1185">Reference proteome</keyword>
<keyword evidence="1" id="KW-0343">GTPase activation</keyword>
<proteinExistence type="predicted"/>
<reference evidence="3" key="1">
    <citation type="submission" date="2018-11" db="EMBL/GenBank/DDBJ databases">
        <authorList>
            <consortium name="Pathogen Informatics"/>
        </authorList>
    </citation>
    <scope>NUCLEOTIDE SEQUENCE</scope>
</reference>
<evidence type="ECO:0000259" key="2">
    <source>
        <dbReference type="PROSITE" id="PS50085"/>
    </source>
</evidence>
<dbReference type="Pfam" id="PF02145">
    <property type="entry name" value="Rap_GAP"/>
    <property type="match status" value="1"/>
</dbReference>
<dbReference type="AlphaFoldDB" id="A0A3S5AUK1"/>
<accession>A0A3S5AUK1</accession>
<dbReference type="EMBL" id="CAAALY010256811">
    <property type="protein sequence ID" value="VEL38077.1"/>
    <property type="molecule type" value="Genomic_DNA"/>
</dbReference>
<dbReference type="GO" id="GO:0005737">
    <property type="term" value="C:cytoplasm"/>
    <property type="evidence" value="ECO:0007669"/>
    <property type="project" value="TreeGrafter"/>
</dbReference>
<evidence type="ECO:0000313" key="3">
    <source>
        <dbReference type="EMBL" id="VEL38077.1"/>
    </source>
</evidence>
<dbReference type="FunFam" id="3.40.50.11210:FF:000001">
    <property type="entry name" value="Ral GTPase-activating protein subunit alpha-1 isoform 1"/>
    <property type="match status" value="1"/>
</dbReference>
<dbReference type="InterPro" id="IPR000331">
    <property type="entry name" value="Rap/Ran_GAP_dom"/>
</dbReference>
<evidence type="ECO:0000313" key="4">
    <source>
        <dbReference type="Proteomes" id="UP000784294"/>
    </source>
</evidence>
<comment type="caution">
    <text evidence="3">The sequence shown here is derived from an EMBL/GenBank/DDBJ whole genome shotgun (WGS) entry which is preliminary data.</text>
</comment>
<dbReference type="GO" id="GO:0005634">
    <property type="term" value="C:nucleus"/>
    <property type="evidence" value="ECO:0007669"/>
    <property type="project" value="InterPro"/>
</dbReference>
<dbReference type="InterPro" id="IPR027107">
    <property type="entry name" value="Tuberin/Ral-act_asu"/>
</dbReference>
<dbReference type="PROSITE" id="PS50085">
    <property type="entry name" value="RAPGAP"/>
    <property type="match status" value="1"/>
</dbReference>
<dbReference type="InterPro" id="IPR035974">
    <property type="entry name" value="Rap/Ran-GAP_sf"/>
</dbReference>
<dbReference type="PANTHER" id="PTHR10063:SF11">
    <property type="entry name" value="RHO GTPASE-ACTIVATING PROTEIN CG5521-RELATED"/>
    <property type="match status" value="1"/>
</dbReference>
<dbReference type="OrthoDB" id="19311at2759"/>
<dbReference type="SUPFAM" id="SSF111347">
    <property type="entry name" value="Rap/Ran-GAP"/>
    <property type="match status" value="1"/>
</dbReference>
<dbReference type="PANTHER" id="PTHR10063">
    <property type="entry name" value="TUBERIN"/>
    <property type="match status" value="1"/>
</dbReference>
<protein>
    <recommendedName>
        <fullName evidence="2">Rap-GAP domain-containing protein</fullName>
    </recommendedName>
</protein>
<name>A0A3S5AUK1_9PLAT</name>
<dbReference type="GO" id="GO:0051056">
    <property type="term" value="P:regulation of small GTPase mediated signal transduction"/>
    <property type="evidence" value="ECO:0007669"/>
    <property type="project" value="InterPro"/>
</dbReference>